<keyword evidence="2" id="KW-1003">Cell membrane</keyword>
<reference evidence="9 10" key="1">
    <citation type="submission" date="2021-04" db="EMBL/GenBank/DDBJ databases">
        <authorList>
            <person name="Ivanova A."/>
        </authorList>
    </citation>
    <scope>NUCLEOTIDE SEQUENCE [LARGE SCALE GENOMIC DNA]</scope>
    <source>
        <strain evidence="9 10">G18</strain>
    </source>
</reference>
<feature type="transmembrane region" description="Helical" evidence="8">
    <location>
        <begin position="266"/>
        <end position="287"/>
    </location>
</feature>
<feature type="transmembrane region" description="Helical" evidence="8">
    <location>
        <begin position="194"/>
        <end position="216"/>
    </location>
</feature>
<evidence type="ECO:0000313" key="10">
    <source>
        <dbReference type="Proteomes" id="UP000676565"/>
    </source>
</evidence>
<name>A0ABS5C2N2_9BACT</name>
<comment type="similarity">
    <text evidence="7">Belongs to the glycosyltransferase 87 family.</text>
</comment>
<evidence type="ECO:0000256" key="2">
    <source>
        <dbReference type="ARBA" id="ARBA00022475"/>
    </source>
</evidence>
<dbReference type="Proteomes" id="UP000676565">
    <property type="component" value="Unassembled WGS sequence"/>
</dbReference>
<organism evidence="9 10">
    <name type="scientific">Gemmata palustris</name>
    <dbReference type="NCBI Taxonomy" id="2822762"/>
    <lineage>
        <taxon>Bacteria</taxon>
        <taxon>Pseudomonadati</taxon>
        <taxon>Planctomycetota</taxon>
        <taxon>Planctomycetia</taxon>
        <taxon>Gemmatales</taxon>
        <taxon>Gemmataceae</taxon>
        <taxon>Gemmata</taxon>
    </lineage>
</organism>
<comment type="subcellular location">
    <subcellularLocation>
        <location evidence="1">Cell membrane</location>
        <topology evidence="1">Multi-pass membrane protein</topology>
    </subcellularLocation>
</comment>
<evidence type="ECO:0000256" key="5">
    <source>
        <dbReference type="ARBA" id="ARBA00022989"/>
    </source>
</evidence>
<evidence type="ECO:0000256" key="1">
    <source>
        <dbReference type="ARBA" id="ARBA00004651"/>
    </source>
</evidence>
<dbReference type="RefSeq" id="WP_210661398.1">
    <property type="nucleotide sequence ID" value="NZ_JAGKQQ010000001.1"/>
</dbReference>
<evidence type="ECO:0000256" key="4">
    <source>
        <dbReference type="ARBA" id="ARBA00022692"/>
    </source>
</evidence>
<feature type="transmembrane region" description="Helical" evidence="8">
    <location>
        <begin position="81"/>
        <end position="106"/>
    </location>
</feature>
<keyword evidence="3" id="KW-0808">Transferase</keyword>
<evidence type="ECO:0000256" key="7">
    <source>
        <dbReference type="ARBA" id="ARBA00024033"/>
    </source>
</evidence>
<feature type="transmembrane region" description="Helical" evidence="8">
    <location>
        <begin position="341"/>
        <end position="359"/>
    </location>
</feature>
<dbReference type="InterPro" id="IPR018584">
    <property type="entry name" value="GT87"/>
</dbReference>
<feature type="transmembrane region" description="Helical" evidence="8">
    <location>
        <begin position="365"/>
        <end position="384"/>
    </location>
</feature>
<keyword evidence="4 8" id="KW-0812">Transmembrane</keyword>
<evidence type="ECO:0000313" key="9">
    <source>
        <dbReference type="EMBL" id="MBP3960239.1"/>
    </source>
</evidence>
<keyword evidence="6 8" id="KW-0472">Membrane</keyword>
<evidence type="ECO:0000256" key="8">
    <source>
        <dbReference type="SAM" id="Phobius"/>
    </source>
</evidence>
<comment type="caution">
    <text evidence="9">The sequence shown here is derived from an EMBL/GenBank/DDBJ whole genome shotgun (WGS) entry which is preliminary data.</text>
</comment>
<proteinExistence type="inferred from homology"/>
<dbReference type="EMBL" id="JAGKQQ010000001">
    <property type="protein sequence ID" value="MBP3960239.1"/>
    <property type="molecule type" value="Genomic_DNA"/>
</dbReference>
<keyword evidence="5 8" id="KW-1133">Transmembrane helix</keyword>
<accession>A0ABS5C2N2</accession>
<protein>
    <submittedName>
        <fullName evidence="9">DUF2029 domain-containing protein</fullName>
    </submittedName>
</protein>
<gene>
    <name evidence="9" type="ORF">J8F10_33855</name>
</gene>
<sequence length="420" mass="44976">MRMGYERAWRRWDVAAVVGLVGWLLFDLTARTLFGAAPWPQSAVDYCILYHSSRHVVETHQYTANFPYPPPAVAIHAAGTVFPFAVAASLWLALTGLAAVACYFTLARTLGLYRRPGLLCLLPLAHLVAAYYFQWDMRSINCNLVVLATILFGCAALTRRRDVAAGFWFALAVALKVLPILVLPYLAWTRRWRAFVAAAACSLVLWVAVPVVAFGADGSREVYRGWAGELTRATDPELKHKHPILISLDKAAAYAAPGDAGTAKGIALAVCAAWVLVGLAGAATSWGKSERDGTRVLAHVSLLVLGPVAVNPYLEVYHLVPLVVPAVVLLAIAADPSRLPRVRAGAVIGFVLGVVLLKVSSPWPLRGLLVNAQALMLCAVTIWATRVRVAASVPADDLSSAGGAGLGWLARVRPAPRTKG</sequence>
<dbReference type="Pfam" id="PF09594">
    <property type="entry name" value="GT87"/>
    <property type="match status" value="1"/>
</dbReference>
<feature type="transmembrane region" description="Helical" evidence="8">
    <location>
        <begin position="118"/>
        <end position="134"/>
    </location>
</feature>
<keyword evidence="10" id="KW-1185">Reference proteome</keyword>
<feature type="transmembrane region" description="Helical" evidence="8">
    <location>
        <begin position="165"/>
        <end position="188"/>
    </location>
</feature>
<evidence type="ECO:0000256" key="6">
    <source>
        <dbReference type="ARBA" id="ARBA00023136"/>
    </source>
</evidence>
<evidence type="ECO:0000256" key="3">
    <source>
        <dbReference type="ARBA" id="ARBA00022679"/>
    </source>
</evidence>